<evidence type="ECO:0000313" key="2">
    <source>
        <dbReference type="EMBL" id="WWC69730.1"/>
    </source>
</evidence>
<dbReference type="EMBL" id="CP144522">
    <property type="protein sequence ID" value="WWC69730.1"/>
    <property type="molecule type" value="Genomic_DNA"/>
</dbReference>
<organism evidence="1">
    <name type="scientific">Kwoniella pini CBS 10737</name>
    <dbReference type="NCBI Taxonomy" id="1296096"/>
    <lineage>
        <taxon>Eukaryota</taxon>
        <taxon>Fungi</taxon>
        <taxon>Dikarya</taxon>
        <taxon>Basidiomycota</taxon>
        <taxon>Agaricomycotina</taxon>
        <taxon>Tremellomycetes</taxon>
        <taxon>Tremellales</taxon>
        <taxon>Cryptococcaceae</taxon>
        <taxon>Kwoniella</taxon>
    </lineage>
</organism>
<keyword evidence="3" id="KW-1185">Reference proteome</keyword>
<dbReference type="GeneID" id="30169695"/>
<dbReference type="KEGG" id="kpin:30169695"/>
<reference evidence="1" key="1">
    <citation type="submission" date="2013-07" db="EMBL/GenBank/DDBJ databases">
        <title>The Genome Sequence of Cryptococcus pinus CBS10737.</title>
        <authorList>
            <consortium name="The Broad Institute Genome Sequencing Platform"/>
            <person name="Cuomo C."/>
            <person name="Litvintseva A."/>
            <person name="Chen Y."/>
            <person name="Heitman J."/>
            <person name="Sun S."/>
            <person name="Springer D."/>
            <person name="Dromer F."/>
            <person name="Young S.K."/>
            <person name="Zeng Q."/>
            <person name="Gargeya S."/>
            <person name="Fitzgerald M."/>
            <person name="Abouelleil A."/>
            <person name="Alvarado L."/>
            <person name="Berlin A.M."/>
            <person name="Chapman S.B."/>
            <person name="Dewar J."/>
            <person name="Goldberg J."/>
            <person name="Griggs A."/>
            <person name="Gujja S."/>
            <person name="Hansen M."/>
            <person name="Howarth C."/>
            <person name="Imamovic A."/>
            <person name="Larimer J."/>
            <person name="McCowan C."/>
            <person name="Murphy C."/>
            <person name="Pearson M."/>
            <person name="Priest M."/>
            <person name="Roberts A."/>
            <person name="Saif S."/>
            <person name="Shea T."/>
            <person name="Sykes S."/>
            <person name="Wortman J."/>
            <person name="Nusbaum C."/>
            <person name="Birren B."/>
        </authorList>
    </citation>
    <scope>NUCLEOTIDE SEQUENCE [LARGE SCALE GENOMIC DNA]</scope>
    <source>
        <strain evidence="1">CBS 10737</strain>
    </source>
</reference>
<name>A0A1B9I8W8_9TREE</name>
<evidence type="ECO:0000313" key="3">
    <source>
        <dbReference type="Proteomes" id="UP000094020"/>
    </source>
</evidence>
<sequence>MNIDTEKSAWSDPRSFENSKYVTKISKEESFQENGKQDTIDGIHSLIYDENDPHLDINEIKRFKKLENYFKNQPQDELSMGGGTIIDDYVKWKKHHSTTQSEQDNWLIKEITDNHSLHETGKEFLSDKDKKRAEELQQDLYKCIESEIKDKFDSQRYEGEINIIDNDRNDSNNRQNFKISNLSDEKWMRSRGFRIQGLTVPLNSIDQYSEDTKYFQHYLISRYENDFKNDTNEIEEKYTLDIFGSKRKHSHMCRVKSCKGYPINENREIIYENTKYNRDTMNNPTNFYRCSKNGFNYLLKGNQFICNSNIETRKEDFLSFEEITDLFNYEDYSRKEQFKSDTDIEEFKNAKFPLKREMINLIDGTALLRSYFIYRPRLYNDSSLYQCEHKLNYPLPEPTVEQNQEYTGENEDDIYPFFESEDPCEPPELTSRRKGYSVLDWTN</sequence>
<dbReference type="RefSeq" id="XP_019013261.1">
    <property type="nucleotide sequence ID" value="XM_019153100.1"/>
</dbReference>
<reference evidence="2" key="4">
    <citation type="submission" date="2024-02" db="EMBL/GenBank/DDBJ databases">
        <title>Comparative genomics of Cryptococcus and Kwoniella reveals pathogenesis evolution and contrasting modes of karyotype evolution via chromosome fusion or intercentromeric recombination.</title>
        <authorList>
            <person name="Coelho M.A."/>
            <person name="David-Palma M."/>
            <person name="Shea T."/>
            <person name="Bowers K."/>
            <person name="McGinley-Smith S."/>
            <person name="Mohammad A.W."/>
            <person name="Gnirke A."/>
            <person name="Yurkov A.M."/>
            <person name="Nowrousian M."/>
            <person name="Sun S."/>
            <person name="Cuomo C.A."/>
            <person name="Heitman J."/>
        </authorList>
    </citation>
    <scope>NUCLEOTIDE SEQUENCE</scope>
    <source>
        <strain evidence="2">CBS 10737</strain>
    </source>
</reference>
<proteinExistence type="predicted"/>
<dbReference type="EMBL" id="KI894008">
    <property type="protein sequence ID" value="OCF52042.1"/>
    <property type="molecule type" value="Genomic_DNA"/>
</dbReference>
<protein>
    <submittedName>
        <fullName evidence="1">Uncharacterized protein</fullName>
    </submittedName>
</protein>
<accession>A0A1B9I8W8</accession>
<reference evidence="1" key="3">
    <citation type="submission" date="2016-07" db="EMBL/GenBank/DDBJ databases">
        <title>Evolution of pathogenesis and genome organization in the Tremellales.</title>
        <authorList>
            <person name="Cuomo C."/>
            <person name="Litvintseva A."/>
            <person name="Heitman J."/>
            <person name="Chen Y."/>
            <person name="Sun S."/>
            <person name="Springer D."/>
            <person name="Dromer F."/>
            <person name="Young S."/>
            <person name="Zeng Q."/>
            <person name="Chapman S."/>
            <person name="Gujja S."/>
            <person name="Saif S."/>
            <person name="Birren B."/>
        </authorList>
    </citation>
    <scope>NUCLEOTIDE SEQUENCE</scope>
    <source>
        <strain evidence="1">CBS 10737</strain>
    </source>
</reference>
<dbReference type="AlphaFoldDB" id="A0A1B9I8W8"/>
<gene>
    <name evidence="1" type="ORF">I206_01326</name>
    <name evidence="2" type="ORF">I206_103673</name>
</gene>
<evidence type="ECO:0000313" key="1">
    <source>
        <dbReference type="EMBL" id="OCF52042.1"/>
    </source>
</evidence>
<reference evidence="2" key="2">
    <citation type="submission" date="2013-07" db="EMBL/GenBank/DDBJ databases">
        <authorList>
            <consortium name="The Broad Institute Genome Sequencing Platform"/>
            <person name="Cuomo C."/>
            <person name="Litvintseva A."/>
            <person name="Chen Y."/>
            <person name="Heitman J."/>
            <person name="Sun S."/>
            <person name="Springer D."/>
            <person name="Dromer F."/>
            <person name="Young S.K."/>
            <person name="Zeng Q."/>
            <person name="Gargeya S."/>
            <person name="Fitzgerald M."/>
            <person name="Abouelleil A."/>
            <person name="Alvarado L."/>
            <person name="Berlin A.M."/>
            <person name="Chapman S.B."/>
            <person name="Dewar J."/>
            <person name="Goldberg J."/>
            <person name="Griggs A."/>
            <person name="Gujja S."/>
            <person name="Hansen M."/>
            <person name="Howarth C."/>
            <person name="Imamovic A."/>
            <person name="Larimer J."/>
            <person name="McCowan C."/>
            <person name="Murphy C."/>
            <person name="Pearson M."/>
            <person name="Priest M."/>
            <person name="Roberts A."/>
            <person name="Saif S."/>
            <person name="Shea T."/>
            <person name="Sykes S."/>
            <person name="Wortman J."/>
            <person name="Nusbaum C."/>
            <person name="Birren B."/>
        </authorList>
    </citation>
    <scope>NUCLEOTIDE SEQUENCE</scope>
    <source>
        <strain evidence="2">CBS 10737</strain>
    </source>
</reference>
<dbReference type="Proteomes" id="UP000094020">
    <property type="component" value="Chromosome 4"/>
</dbReference>